<organism evidence="1 2">
    <name type="scientific">Stereocaulon virgatum</name>
    <dbReference type="NCBI Taxonomy" id="373712"/>
    <lineage>
        <taxon>Eukaryota</taxon>
        <taxon>Fungi</taxon>
        <taxon>Dikarya</taxon>
        <taxon>Ascomycota</taxon>
        <taxon>Pezizomycotina</taxon>
        <taxon>Lecanoromycetes</taxon>
        <taxon>OSLEUM clade</taxon>
        <taxon>Lecanoromycetidae</taxon>
        <taxon>Lecanorales</taxon>
        <taxon>Lecanorineae</taxon>
        <taxon>Stereocaulaceae</taxon>
        <taxon>Stereocaulon</taxon>
    </lineage>
</organism>
<protein>
    <submittedName>
        <fullName evidence="1">Uncharacterized protein</fullName>
    </submittedName>
</protein>
<dbReference type="EMBL" id="JBEFKJ010000001">
    <property type="protein sequence ID" value="KAL2048541.1"/>
    <property type="molecule type" value="Genomic_DNA"/>
</dbReference>
<accession>A0ABR4AUY6</accession>
<evidence type="ECO:0000313" key="1">
    <source>
        <dbReference type="EMBL" id="KAL2048541.1"/>
    </source>
</evidence>
<comment type="caution">
    <text evidence="1">The sequence shown here is derived from an EMBL/GenBank/DDBJ whole genome shotgun (WGS) entry which is preliminary data.</text>
</comment>
<name>A0ABR4AUY6_9LECA</name>
<keyword evidence="2" id="KW-1185">Reference proteome</keyword>
<dbReference type="Proteomes" id="UP001590950">
    <property type="component" value="Unassembled WGS sequence"/>
</dbReference>
<reference evidence="1 2" key="1">
    <citation type="submission" date="2024-09" db="EMBL/GenBank/DDBJ databases">
        <title>Rethinking Asexuality: The Enigmatic Case of Functional Sexual Genes in Lepraria (Stereocaulaceae).</title>
        <authorList>
            <person name="Doellman M."/>
            <person name="Sun Y."/>
            <person name="Barcenas-Pena A."/>
            <person name="Lumbsch H.T."/>
            <person name="Grewe F."/>
        </authorList>
    </citation>
    <scope>NUCLEOTIDE SEQUENCE [LARGE SCALE GENOMIC DNA]</scope>
    <source>
        <strain evidence="1 2">Mercado 3170</strain>
    </source>
</reference>
<proteinExistence type="predicted"/>
<evidence type="ECO:0000313" key="2">
    <source>
        <dbReference type="Proteomes" id="UP001590950"/>
    </source>
</evidence>
<sequence>MSLDSLHVEPERMRTAMVLHIPVLFALAMPWTSRVSASPYAQLQIPSQSSSPIPLSLQNPKVQLPSNFSIPFNNIICYDSGHDRQPITVDTCRPTLTVLRQFPTYRTVQRFKENKMPRLPNTPPYVINPDGTNCAIEISARLEEIEDKFSFEQARTLATTILEDCASPGYGGQSPIGLLRRGWWVKVVGFDPDDPDIDFAGSFGALRSGHTTLAATSNSTLATTDTA</sequence>
<gene>
    <name evidence="1" type="ORF">N7G274_000453</name>
</gene>